<evidence type="ECO:0008006" key="5">
    <source>
        <dbReference type="Google" id="ProtNLM"/>
    </source>
</evidence>
<evidence type="ECO:0000313" key="3">
    <source>
        <dbReference type="EMBL" id="RZS99809.1"/>
    </source>
</evidence>
<comment type="caution">
    <text evidence="3">The sequence shown here is derived from an EMBL/GenBank/DDBJ whole genome shotgun (WGS) entry which is preliminary data.</text>
</comment>
<gene>
    <name evidence="3" type="ORF">EV197_1036</name>
</gene>
<dbReference type="AlphaFoldDB" id="A0A4V2F7H2"/>
<protein>
    <recommendedName>
        <fullName evidence="5">Tetratricopeptide repeat protein</fullName>
    </recommendedName>
</protein>
<feature type="compositionally biased region" description="Low complexity" evidence="2">
    <location>
        <begin position="210"/>
        <end position="219"/>
    </location>
</feature>
<organism evidence="3 4">
    <name type="scientific">Aquimarina brevivitae</name>
    <dbReference type="NCBI Taxonomy" id="323412"/>
    <lineage>
        <taxon>Bacteria</taxon>
        <taxon>Pseudomonadati</taxon>
        <taxon>Bacteroidota</taxon>
        <taxon>Flavobacteriia</taxon>
        <taxon>Flavobacteriales</taxon>
        <taxon>Flavobacteriaceae</taxon>
        <taxon>Aquimarina</taxon>
    </lineage>
</organism>
<accession>A0A4V2F7H2</accession>
<reference evidence="3 4" key="1">
    <citation type="submission" date="2019-02" db="EMBL/GenBank/DDBJ databases">
        <title>Genomic Encyclopedia of Type Strains, Phase IV (KMG-IV): sequencing the most valuable type-strain genomes for metagenomic binning, comparative biology and taxonomic classification.</title>
        <authorList>
            <person name="Goeker M."/>
        </authorList>
    </citation>
    <scope>NUCLEOTIDE SEQUENCE [LARGE SCALE GENOMIC DNA]</scope>
    <source>
        <strain evidence="3 4">DSM 17196</strain>
    </source>
</reference>
<name>A0A4V2F7H2_9FLAO</name>
<feature type="compositionally biased region" description="Acidic residues" evidence="2">
    <location>
        <begin position="145"/>
        <end position="156"/>
    </location>
</feature>
<feature type="compositionally biased region" description="Basic and acidic residues" evidence="2">
    <location>
        <begin position="191"/>
        <end position="209"/>
    </location>
</feature>
<keyword evidence="4" id="KW-1185">Reference proteome</keyword>
<keyword evidence="1" id="KW-0802">TPR repeat</keyword>
<dbReference type="InterPro" id="IPR019734">
    <property type="entry name" value="TPR_rpt"/>
</dbReference>
<dbReference type="EMBL" id="SGXE01000001">
    <property type="protein sequence ID" value="RZS99809.1"/>
    <property type="molecule type" value="Genomic_DNA"/>
</dbReference>
<dbReference type="OrthoDB" id="594666at2"/>
<evidence type="ECO:0000256" key="2">
    <source>
        <dbReference type="SAM" id="MobiDB-lite"/>
    </source>
</evidence>
<dbReference type="PROSITE" id="PS50005">
    <property type="entry name" value="TPR"/>
    <property type="match status" value="1"/>
</dbReference>
<evidence type="ECO:0000313" key="4">
    <source>
        <dbReference type="Proteomes" id="UP000292262"/>
    </source>
</evidence>
<evidence type="ECO:0000256" key="1">
    <source>
        <dbReference type="PROSITE-ProRule" id="PRU00339"/>
    </source>
</evidence>
<proteinExistence type="predicted"/>
<feature type="repeat" description="TPR" evidence="1">
    <location>
        <begin position="263"/>
        <end position="296"/>
    </location>
</feature>
<feature type="region of interest" description="Disordered" evidence="2">
    <location>
        <begin position="191"/>
        <end position="219"/>
    </location>
</feature>
<feature type="region of interest" description="Disordered" evidence="2">
    <location>
        <begin position="126"/>
        <end position="161"/>
    </location>
</feature>
<dbReference type="RefSeq" id="WP_130285625.1">
    <property type="nucleotide sequence ID" value="NZ_SGXE01000001.1"/>
</dbReference>
<sequence length="314" mass="35933">MTAKELTYLLNSPEKLKKDQIKDLEKLIATFPYFQAARVLSLKLLKDQQSYRYNQELRKTAAYTIDREVLFDFITSSSFTESEITKEKPKKEDIAVIDAEEIKVLERISIDEAVKMNIEEAEEVLDPSLFTNATEEDKEQQVSSQEEEGVTEEGVTEDPKAILKINSPLEFDKKENHSFVEWLRLTNAAPIERESEPAKEEKTDIKETQSDTTSTDTTTTNIPIEKKFELIDDFIANNPKIKPAAKNSAIKNLAKDNQIAPDELMTETLAKVYLAQNNYKKAIQAYKILILKNPEKSGFFADQIRAIEKLQENK</sequence>
<dbReference type="Proteomes" id="UP000292262">
    <property type="component" value="Unassembled WGS sequence"/>
</dbReference>